<sequence>MNPIQFQLKPLLTQLARADNQRDTRQQGESSGAKHIGLDFFSRAKEINTQAVQDRKSAAKARMAELKQRIENMMRFAGIGKGNPRLVAELAKELKALVAQYGGSTGAAVGMPASDNASNTSNPSQAATAGQTGSEQASAAAELAESATSASDKTSSDEKASAARTEPSAEKTDDPHQRGDGMQCSAERRPSGAGDAGDKEFFAEVKKLSSKLKQLLAMENRQLKTEMDQRELRAAKKSIQDVAEAVQKAETSVADEQAQIAIQQGGAIYSASGEASVSSTGNLSVFA</sequence>
<feature type="coiled-coil region" evidence="1">
    <location>
        <begin position="49"/>
        <end position="76"/>
    </location>
</feature>
<feature type="compositionally biased region" description="Basic and acidic residues" evidence="2">
    <location>
        <begin position="154"/>
        <end position="179"/>
    </location>
</feature>
<evidence type="ECO:0000256" key="1">
    <source>
        <dbReference type="SAM" id="Coils"/>
    </source>
</evidence>
<gene>
    <name evidence="3" type="ORF">ABHF33_08240</name>
</gene>
<dbReference type="AlphaFoldDB" id="A0AAU7FDG3"/>
<reference evidence="3" key="1">
    <citation type="submission" date="2024-05" db="EMBL/GenBank/DDBJ databases">
        <authorList>
            <person name="Yang L."/>
            <person name="Pan L."/>
        </authorList>
    </citation>
    <scope>NUCLEOTIDE SEQUENCE</scope>
    <source>
        <strain evidence="3">FCG-7</strain>
    </source>
</reference>
<dbReference type="RefSeq" id="WP_348946515.1">
    <property type="nucleotide sequence ID" value="NZ_CP157355.1"/>
</dbReference>
<feature type="compositionally biased region" description="Basic and acidic residues" evidence="2">
    <location>
        <begin position="186"/>
        <end position="197"/>
    </location>
</feature>
<dbReference type="EMBL" id="CP157355">
    <property type="protein sequence ID" value="XBM02241.1"/>
    <property type="molecule type" value="Genomic_DNA"/>
</dbReference>
<name>A0AAU7FDG3_9NEIS</name>
<feature type="coiled-coil region" evidence="1">
    <location>
        <begin position="232"/>
        <end position="259"/>
    </location>
</feature>
<evidence type="ECO:0000313" key="3">
    <source>
        <dbReference type="EMBL" id="XBM02241.1"/>
    </source>
</evidence>
<proteinExistence type="predicted"/>
<feature type="compositionally biased region" description="Polar residues" evidence="2">
    <location>
        <begin position="115"/>
        <end position="133"/>
    </location>
</feature>
<accession>A0AAU7FDG3</accession>
<organism evidence="3">
    <name type="scientific">Chitinibacter mangrovi</name>
    <dbReference type="NCBI Taxonomy" id="3153927"/>
    <lineage>
        <taxon>Bacteria</taxon>
        <taxon>Pseudomonadati</taxon>
        <taxon>Pseudomonadota</taxon>
        <taxon>Betaproteobacteria</taxon>
        <taxon>Neisseriales</taxon>
        <taxon>Chitinibacteraceae</taxon>
        <taxon>Chitinibacter</taxon>
    </lineage>
</organism>
<dbReference type="KEGG" id="cmav:ABHF33_08240"/>
<evidence type="ECO:0000256" key="2">
    <source>
        <dbReference type="SAM" id="MobiDB-lite"/>
    </source>
</evidence>
<feature type="compositionally biased region" description="Low complexity" evidence="2">
    <location>
        <begin position="134"/>
        <end position="153"/>
    </location>
</feature>
<protein>
    <submittedName>
        <fullName evidence="3">Uncharacterized protein</fullName>
    </submittedName>
</protein>
<keyword evidence="1" id="KW-0175">Coiled coil</keyword>
<feature type="region of interest" description="Disordered" evidence="2">
    <location>
        <begin position="112"/>
        <end position="197"/>
    </location>
</feature>